<dbReference type="GO" id="GO:0016787">
    <property type="term" value="F:hydrolase activity"/>
    <property type="evidence" value="ECO:0007669"/>
    <property type="project" value="UniProtKB-KW"/>
</dbReference>
<evidence type="ECO:0000313" key="5">
    <source>
        <dbReference type="Proteomes" id="UP000324517"/>
    </source>
</evidence>
<dbReference type="SFLD" id="SFLDG01129">
    <property type="entry name" value="C1.5:_HAD__Beta-PGM__Phosphata"/>
    <property type="match status" value="1"/>
</dbReference>
<evidence type="ECO:0000256" key="1">
    <source>
        <dbReference type="ARBA" id="ARBA00001946"/>
    </source>
</evidence>
<evidence type="ECO:0000313" key="4">
    <source>
        <dbReference type="EMBL" id="TYS73147.1"/>
    </source>
</evidence>
<comment type="caution">
    <text evidence="4">The sequence shown here is derived from an EMBL/GenBank/DDBJ whole genome shotgun (WGS) entry which is preliminary data.</text>
</comment>
<dbReference type="InterPro" id="IPR036412">
    <property type="entry name" value="HAD-like_sf"/>
</dbReference>
<dbReference type="NCBIfam" id="TIGR01662">
    <property type="entry name" value="HAD-SF-IIIA"/>
    <property type="match status" value="1"/>
</dbReference>
<dbReference type="Proteomes" id="UP000324517">
    <property type="component" value="Unassembled WGS sequence"/>
</dbReference>
<dbReference type="NCBIfam" id="TIGR01549">
    <property type="entry name" value="HAD-SF-IA-v1"/>
    <property type="match status" value="1"/>
</dbReference>
<sequence>MIFFDIDGTLLDYDYAEREGILDFFRTNPYLFSFTDQQAIEVWKQLSSEYFEKFLANELSFQEQKRARMIELFKKVEIKITNEEADDKFESYLSLYKKNWKAYADVIEVLDKLKEQGYPLGVISNGDYQQQVEKLQRMGVDKYFNIVITSSEVGTAKPNKSIFIEASKRANSPIENCYYVGDRLDTDALGSKMSGMIGIWLNRVDKQQHPVIIVISSFQELLKLFR</sequence>
<organism evidence="4 5">
    <name type="scientific">Sutcliffiella horikoshii</name>
    <dbReference type="NCBI Taxonomy" id="79883"/>
    <lineage>
        <taxon>Bacteria</taxon>
        <taxon>Bacillati</taxon>
        <taxon>Bacillota</taxon>
        <taxon>Bacilli</taxon>
        <taxon>Bacillales</taxon>
        <taxon>Bacillaceae</taxon>
        <taxon>Sutcliffiella</taxon>
    </lineage>
</organism>
<dbReference type="SUPFAM" id="SSF56784">
    <property type="entry name" value="HAD-like"/>
    <property type="match status" value="1"/>
</dbReference>
<keyword evidence="3" id="KW-0460">Magnesium</keyword>
<proteinExistence type="predicted"/>
<keyword evidence="2 4" id="KW-0378">Hydrolase</keyword>
<dbReference type="EMBL" id="VTET01000003">
    <property type="protein sequence ID" value="TYS73147.1"/>
    <property type="molecule type" value="Genomic_DNA"/>
</dbReference>
<dbReference type="Gene3D" id="1.20.120.710">
    <property type="entry name" value="Haloacid dehalogenase hydrolase-like domain"/>
    <property type="match status" value="1"/>
</dbReference>
<accession>A0A5D4TC09</accession>
<dbReference type="SFLD" id="SFLDS00003">
    <property type="entry name" value="Haloacid_Dehalogenase"/>
    <property type="match status" value="1"/>
</dbReference>
<dbReference type="Gene3D" id="3.40.50.1000">
    <property type="entry name" value="HAD superfamily/HAD-like"/>
    <property type="match status" value="1"/>
</dbReference>
<dbReference type="InterPro" id="IPR006439">
    <property type="entry name" value="HAD-SF_hydro_IA"/>
</dbReference>
<dbReference type="InterPro" id="IPR023214">
    <property type="entry name" value="HAD_sf"/>
</dbReference>
<dbReference type="PANTHER" id="PTHR46470:SF4">
    <property type="entry name" value="5-AMINO-6-(5-PHOSPHO-D-RIBITYLAMINO)URACIL PHOSPHATASE YIGB"/>
    <property type="match status" value="1"/>
</dbReference>
<comment type="cofactor">
    <cofactor evidence="1">
        <name>Mg(2+)</name>
        <dbReference type="ChEBI" id="CHEBI:18420"/>
    </cofactor>
</comment>
<dbReference type="PRINTS" id="PR00413">
    <property type="entry name" value="HADHALOGNASE"/>
</dbReference>
<dbReference type="InterPro" id="IPR006549">
    <property type="entry name" value="HAD-SF_hydro_IIIA"/>
</dbReference>
<evidence type="ECO:0000256" key="2">
    <source>
        <dbReference type="ARBA" id="ARBA00022801"/>
    </source>
</evidence>
<dbReference type="OrthoDB" id="25198at2"/>
<dbReference type="Pfam" id="PF00702">
    <property type="entry name" value="Hydrolase"/>
    <property type="match status" value="1"/>
</dbReference>
<dbReference type="RefSeq" id="WP_148979028.1">
    <property type="nucleotide sequence ID" value="NZ_JBNILM010000002.1"/>
</dbReference>
<evidence type="ECO:0000256" key="3">
    <source>
        <dbReference type="ARBA" id="ARBA00022842"/>
    </source>
</evidence>
<dbReference type="AlphaFoldDB" id="A0A5D4TC09"/>
<dbReference type="PANTHER" id="PTHR46470">
    <property type="entry name" value="N-ACYLNEURAMINATE-9-PHOSPHATASE"/>
    <property type="match status" value="1"/>
</dbReference>
<reference evidence="4 5" key="1">
    <citation type="submission" date="2019-08" db="EMBL/GenBank/DDBJ databases">
        <title>Bacillus genomes from the desert of Cuatro Cienegas, Coahuila.</title>
        <authorList>
            <person name="Olmedo-Alvarez G."/>
        </authorList>
    </citation>
    <scope>NUCLEOTIDE SEQUENCE [LARGE SCALE GENOMIC DNA]</scope>
    <source>
        <strain evidence="4 5">CH98b_3T</strain>
    </source>
</reference>
<protein>
    <submittedName>
        <fullName evidence="4">HAD family hydrolase</fullName>
    </submittedName>
</protein>
<dbReference type="InterPro" id="IPR051400">
    <property type="entry name" value="HAD-like_hydrolase"/>
</dbReference>
<name>A0A5D4TC09_9BACI</name>
<gene>
    <name evidence="4" type="ORF">FZC75_08850</name>
</gene>
<dbReference type="GO" id="GO:0044281">
    <property type="term" value="P:small molecule metabolic process"/>
    <property type="evidence" value="ECO:0007669"/>
    <property type="project" value="UniProtKB-ARBA"/>
</dbReference>
<dbReference type="SFLD" id="SFLDG01135">
    <property type="entry name" value="C1.5.6:_HAD__Beta-PGM__Phospha"/>
    <property type="match status" value="1"/>
</dbReference>